<keyword evidence="4" id="KW-1185">Reference proteome</keyword>
<feature type="compositionally biased region" description="Basic residues" evidence="2">
    <location>
        <begin position="233"/>
        <end position="242"/>
    </location>
</feature>
<reference evidence="3 4" key="1">
    <citation type="submission" date="2024-04" db="EMBL/GenBank/DDBJ databases">
        <title>Tritrichomonas musculus Genome.</title>
        <authorList>
            <person name="Alves-Ferreira E."/>
            <person name="Grigg M."/>
            <person name="Lorenzi H."/>
            <person name="Galac M."/>
        </authorList>
    </citation>
    <scope>NUCLEOTIDE SEQUENCE [LARGE SCALE GENOMIC DNA]</scope>
    <source>
        <strain evidence="3 4">EAF2021</strain>
    </source>
</reference>
<evidence type="ECO:0000256" key="1">
    <source>
        <dbReference type="SAM" id="Coils"/>
    </source>
</evidence>
<feature type="region of interest" description="Disordered" evidence="2">
    <location>
        <begin position="220"/>
        <end position="242"/>
    </location>
</feature>
<protein>
    <submittedName>
        <fullName evidence="3">Uncharacterized protein</fullName>
    </submittedName>
</protein>
<accession>A0ABR2KTH9</accession>
<sequence>MTSDKGTHKIQILQGSFKFRPMIIDKEVARLTNGLSKTIWNFSNKEITLQKLYESYVNPTVAFDDLLEFANRLKNEKPKAKFSGFVFAIKPNDDDRDENGRRIKKLKACKYTLYESKAGETSEIAIHCDYCNIRMSRMKTEEELEAAREKRRQMKERTLAANKKVLAGGQIENIPKPAPRKPSLNRHKYDLNIRKIGEARPVDAPPPKKNLNQNRIQRLLQSSINLDEDDRPKKKSKRTSKQ</sequence>
<evidence type="ECO:0000313" key="3">
    <source>
        <dbReference type="EMBL" id="KAK8893300.1"/>
    </source>
</evidence>
<name>A0ABR2KTH9_9EUKA</name>
<feature type="region of interest" description="Disordered" evidence="2">
    <location>
        <begin position="167"/>
        <end position="186"/>
    </location>
</feature>
<evidence type="ECO:0000313" key="4">
    <source>
        <dbReference type="Proteomes" id="UP001470230"/>
    </source>
</evidence>
<organism evidence="3 4">
    <name type="scientific">Tritrichomonas musculus</name>
    <dbReference type="NCBI Taxonomy" id="1915356"/>
    <lineage>
        <taxon>Eukaryota</taxon>
        <taxon>Metamonada</taxon>
        <taxon>Parabasalia</taxon>
        <taxon>Tritrichomonadida</taxon>
        <taxon>Tritrichomonadidae</taxon>
        <taxon>Tritrichomonas</taxon>
    </lineage>
</organism>
<dbReference type="EMBL" id="JAPFFF010000003">
    <property type="protein sequence ID" value="KAK8893300.1"/>
    <property type="molecule type" value="Genomic_DNA"/>
</dbReference>
<comment type="caution">
    <text evidence="3">The sequence shown here is derived from an EMBL/GenBank/DDBJ whole genome shotgun (WGS) entry which is preliminary data.</text>
</comment>
<keyword evidence="1" id="KW-0175">Coiled coil</keyword>
<gene>
    <name evidence="3" type="ORF">M9Y10_021717</name>
</gene>
<feature type="coiled-coil region" evidence="1">
    <location>
        <begin position="137"/>
        <end position="164"/>
    </location>
</feature>
<evidence type="ECO:0000256" key="2">
    <source>
        <dbReference type="SAM" id="MobiDB-lite"/>
    </source>
</evidence>
<proteinExistence type="predicted"/>
<dbReference type="Proteomes" id="UP001470230">
    <property type="component" value="Unassembled WGS sequence"/>
</dbReference>